<dbReference type="Proteomes" id="UP000229498">
    <property type="component" value="Unassembled WGS sequence"/>
</dbReference>
<dbReference type="GO" id="GO:0006260">
    <property type="term" value="P:DNA replication"/>
    <property type="evidence" value="ECO:0007669"/>
    <property type="project" value="InterPro"/>
</dbReference>
<sequence length="148" mass="16402">MTEVAFYHLTRKPLERALPELLEKVLERGMRAVVLAGSEERVRGLDAHLWSYDKASFLPHGAAGDGDAGRQPIWLTAEPENPNAAEVLILVDGRDVADKSDFARCLDMFNGLDEDAVAAARARWQAARAAGHVCTYWKQGERGWERGT</sequence>
<proteinExistence type="predicted"/>
<dbReference type="RefSeq" id="WP_109794963.1">
    <property type="nucleotide sequence ID" value="NZ_PHIG01000038.1"/>
</dbReference>
<protein>
    <submittedName>
        <fullName evidence="1">DNA polymerase III subunit chi</fullName>
    </submittedName>
</protein>
<dbReference type="GO" id="GO:0003677">
    <property type="term" value="F:DNA binding"/>
    <property type="evidence" value="ECO:0007669"/>
    <property type="project" value="InterPro"/>
</dbReference>
<dbReference type="Gene3D" id="3.40.50.10110">
    <property type="entry name" value="DNA polymerase III subunit chi"/>
    <property type="match status" value="1"/>
</dbReference>
<organism evidence="1 2">
    <name type="scientific">Minwuia thermotolerans</name>
    <dbReference type="NCBI Taxonomy" id="2056226"/>
    <lineage>
        <taxon>Bacteria</taxon>
        <taxon>Pseudomonadati</taxon>
        <taxon>Pseudomonadota</taxon>
        <taxon>Alphaproteobacteria</taxon>
        <taxon>Minwuiales</taxon>
        <taxon>Minwuiaceae</taxon>
        <taxon>Minwuia</taxon>
    </lineage>
</organism>
<dbReference type="NCBIfam" id="NF004347">
    <property type="entry name" value="PRK05728.1-4"/>
    <property type="match status" value="1"/>
</dbReference>
<dbReference type="PANTHER" id="PTHR38767">
    <property type="entry name" value="DNA POLYMERASE III SUBUNIT CHI"/>
    <property type="match status" value="1"/>
</dbReference>
<dbReference type="SUPFAM" id="SSF102400">
    <property type="entry name" value="DNA polymerase III chi subunit"/>
    <property type="match status" value="1"/>
</dbReference>
<reference evidence="1 2" key="1">
    <citation type="submission" date="2017-11" db="EMBL/GenBank/DDBJ databases">
        <title>Draft genome sequence of Rhizobiales bacterium SY3-13.</title>
        <authorList>
            <person name="Sun C."/>
        </authorList>
    </citation>
    <scope>NUCLEOTIDE SEQUENCE [LARGE SCALE GENOMIC DNA]</scope>
    <source>
        <strain evidence="1 2">SY3-13</strain>
    </source>
</reference>
<dbReference type="PANTHER" id="PTHR38767:SF1">
    <property type="entry name" value="DNA POLYMERASE III SUBUNIT CHI"/>
    <property type="match status" value="1"/>
</dbReference>
<dbReference type="EMBL" id="PHIG01000038">
    <property type="protein sequence ID" value="PJK28858.1"/>
    <property type="molecule type" value="Genomic_DNA"/>
</dbReference>
<dbReference type="OrthoDB" id="9795973at2"/>
<dbReference type="AlphaFoldDB" id="A0A2M9FZG6"/>
<name>A0A2M9FZG6_9PROT</name>
<dbReference type="GO" id="GO:0003887">
    <property type="term" value="F:DNA-directed DNA polymerase activity"/>
    <property type="evidence" value="ECO:0007669"/>
    <property type="project" value="InterPro"/>
</dbReference>
<dbReference type="Pfam" id="PF04364">
    <property type="entry name" value="DNA_pol3_chi"/>
    <property type="match status" value="1"/>
</dbReference>
<comment type="caution">
    <text evidence="1">The sequence shown here is derived from an EMBL/GenBank/DDBJ whole genome shotgun (WGS) entry which is preliminary data.</text>
</comment>
<keyword evidence="2" id="KW-1185">Reference proteome</keyword>
<dbReference type="InterPro" id="IPR007459">
    <property type="entry name" value="DNA_pol3_chi"/>
</dbReference>
<evidence type="ECO:0000313" key="2">
    <source>
        <dbReference type="Proteomes" id="UP000229498"/>
    </source>
</evidence>
<dbReference type="InterPro" id="IPR036768">
    <property type="entry name" value="PolIII_chi_sf"/>
</dbReference>
<gene>
    <name evidence="1" type="ORF">CVT23_14590</name>
</gene>
<evidence type="ECO:0000313" key="1">
    <source>
        <dbReference type="EMBL" id="PJK28858.1"/>
    </source>
</evidence>
<accession>A0A2M9FZG6</accession>
<dbReference type="GO" id="GO:0032298">
    <property type="term" value="P:positive regulation of DNA-templated DNA replication initiation"/>
    <property type="evidence" value="ECO:0007669"/>
    <property type="project" value="TreeGrafter"/>
</dbReference>